<keyword evidence="1" id="KW-0812">Transmembrane</keyword>
<dbReference type="PANTHER" id="PTHR30336:SF4">
    <property type="entry name" value="ENVELOPE BIOGENESIS FACTOR ELYC"/>
    <property type="match status" value="1"/>
</dbReference>
<dbReference type="AlphaFoldDB" id="A0AAP2GQU8"/>
<feature type="domain" description="DUF218" evidence="2">
    <location>
        <begin position="81"/>
        <end position="242"/>
    </location>
</feature>
<sequence length="250" mass="27995">MYRFFNDMLHPLVILWLLIIVCLVARRFGKKRLFQICLYTAAIWFFVISISPVPQWLIHRLEDTYPVVDIAEAGGAPDVHILVMGAGHAYAPGLPHLNQLSDPARARLNEAIRLHRLLPGSRIVCSGYSASGRIPQAEMLAKAALELGVAPADTLMVPTPANSAEEAKDYSRRFGKQHKLVLVTSAFHMRRAMKYFEREGLAPVAAPTDHYIKRDPQKNAYDFWPSSAKIHMMALVIHEYGGLAKLALTK</sequence>
<evidence type="ECO:0000259" key="2">
    <source>
        <dbReference type="Pfam" id="PF02698"/>
    </source>
</evidence>
<comment type="caution">
    <text evidence="3">The sequence shown here is derived from an EMBL/GenBank/DDBJ whole genome shotgun (WGS) entry which is preliminary data.</text>
</comment>
<dbReference type="PANTHER" id="PTHR30336">
    <property type="entry name" value="INNER MEMBRANE PROTEIN, PROBABLE PERMEASE"/>
    <property type="match status" value="1"/>
</dbReference>
<dbReference type="GO" id="GO:0005886">
    <property type="term" value="C:plasma membrane"/>
    <property type="evidence" value="ECO:0007669"/>
    <property type="project" value="TreeGrafter"/>
</dbReference>
<keyword evidence="1" id="KW-1133">Transmembrane helix</keyword>
<protein>
    <submittedName>
        <fullName evidence="3">YdcF family protein</fullName>
    </submittedName>
</protein>
<keyword evidence="4" id="KW-1185">Reference proteome</keyword>
<dbReference type="EMBL" id="JAHESF010000042">
    <property type="protein sequence ID" value="MBT1700508.1"/>
    <property type="molecule type" value="Genomic_DNA"/>
</dbReference>
<dbReference type="CDD" id="cd06259">
    <property type="entry name" value="YdcF-like"/>
    <property type="match status" value="1"/>
</dbReference>
<evidence type="ECO:0000313" key="3">
    <source>
        <dbReference type="EMBL" id="MBT1700508.1"/>
    </source>
</evidence>
<dbReference type="Proteomes" id="UP001319200">
    <property type="component" value="Unassembled WGS sequence"/>
</dbReference>
<feature type="transmembrane region" description="Helical" evidence="1">
    <location>
        <begin position="12"/>
        <end position="29"/>
    </location>
</feature>
<dbReference type="RefSeq" id="WP_254169198.1">
    <property type="nucleotide sequence ID" value="NZ_JAHESF010000042.1"/>
</dbReference>
<proteinExistence type="predicted"/>
<reference evidence="3 4" key="1">
    <citation type="submission" date="2021-05" db="EMBL/GenBank/DDBJ databases">
        <title>A Polyphasic approach of four new species of the genus Ohtaekwangia: Ohtaekwangia histidinii sp. nov., Ohtaekwangia cretensis sp. nov., Ohtaekwangia indiensis sp. nov., Ohtaekwangia reichenbachii sp. nov. from diverse environment.</title>
        <authorList>
            <person name="Octaviana S."/>
        </authorList>
    </citation>
    <scope>NUCLEOTIDE SEQUENCE [LARGE SCALE GENOMIC DNA]</scope>
    <source>
        <strain evidence="3 4">PWU4</strain>
    </source>
</reference>
<organism evidence="3 4">
    <name type="scientific">Chryseosolibacter histidini</name>
    <dbReference type="NCBI Taxonomy" id="2782349"/>
    <lineage>
        <taxon>Bacteria</taxon>
        <taxon>Pseudomonadati</taxon>
        <taxon>Bacteroidota</taxon>
        <taxon>Cytophagia</taxon>
        <taxon>Cytophagales</taxon>
        <taxon>Chryseotaleaceae</taxon>
        <taxon>Chryseosolibacter</taxon>
    </lineage>
</organism>
<feature type="transmembrane region" description="Helical" evidence="1">
    <location>
        <begin position="36"/>
        <end position="57"/>
    </location>
</feature>
<evidence type="ECO:0000313" key="4">
    <source>
        <dbReference type="Proteomes" id="UP001319200"/>
    </source>
</evidence>
<dbReference type="GO" id="GO:0043164">
    <property type="term" value="P:Gram-negative-bacterium-type cell wall biogenesis"/>
    <property type="evidence" value="ECO:0007669"/>
    <property type="project" value="TreeGrafter"/>
</dbReference>
<evidence type="ECO:0000256" key="1">
    <source>
        <dbReference type="SAM" id="Phobius"/>
    </source>
</evidence>
<dbReference type="InterPro" id="IPR003848">
    <property type="entry name" value="DUF218"/>
</dbReference>
<dbReference type="Pfam" id="PF02698">
    <property type="entry name" value="DUF218"/>
    <property type="match status" value="1"/>
</dbReference>
<gene>
    <name evidence="3" type="ORF">KK083_26710</name>
</gene>
<name>A0AAP2GQU8_9BACT</name>
<dbReference type="InterPro" id="IPR051599">
    <property type="entry name" value="Cell_Envelope_Assoc"/>
</dbReference>
<accession>A0AAP2GQU8</accession>
<keyword evidence="1" id="KW-0472">Membrane</keyword>
<dbReference type="GO" id="GO:0000270">
    <property type="term" value="P:peptidoglycan metabolic process"/>
    <property type="evidence" value="ECO:0007669"/>
    <property type="project" value="TreeGrafter"/>
</dbReference>